<feature type="domain" description="HTH cro/C1-type" evidence="2">
    <location>
        <begin position="22"/>
        <end position="76"/>
    </location>
</feature>
<feature type="region of interest" description="Disordered" evidence="1">
    <location>
        <begin position="73"/>
        <end position="116"/>
    </location>
</feature>
<dbReference type="SMART" id="SM00530">
    <property type="entry name" value="HTH_XRE"/>
    <property type="match status" value="1"/>
</dbReference>
<name>A0A852ZX96_9ACTN</name>
<protein>
    <submittedName>
        <fullName evidence="3">DNA-binding XRE family transcriptional regulator</fullName>
    </submittedName>
</protein>
<evidence type="ECO:0000313" key="3">
    <source>
        <dbReference type="EMBL" id="NYI05344.1"/>
    </source>
</evidence>
<gene>
    <name evidence="3" type="ORF">FHU37_002287</name>
</gene>
<feature type="compositionally biased region" description="Pro residues" evidence="1">
    <location>
        <begin position="79"/>
        <end position="97"/>
    </location>
</feature>
<dbReference type="GO" id="GO:0003677">
    <property type="term" value="F:DNA binding"/>
    <property type="evidence" value="ECO:0007669"/>
    <property type="project" value="UniProtKB-KW"/>
</dbReference>
<dbReference type="SUPFAM" id="SSF47413">
    <property type="entry name" value="lambda repressor-like DNA-binding domains"/>
    <property type="match status" value="1"/>
</dbReference>
<dbReference type="AlphaFoldDB" id="A0A852ZX96"/>
<sequence length="464" mass="49064">MPPEPTPPQPALLRPVDVGAVIRGARAAARLTQRQLGQRCGYSASAISRIESGDTHPNWDTLRRIAHALDIPATDLGLPTPPLGPPPPTTRPRPTASPPTRIKVASGLAAPRQQEDDVRRRNLLAGALGISAAHLLPHPASAASQPTTTSSATALEHVLFQPTPTEPLPLQRLVAALTAARADFRAARYADFAAHLPALIAAAESTRAAAPHGRTREQAAACVARAYVLATELAIKSHADLAWATADRALTAARASAQTAPIAEAARVLAITMRRAGRPNSAVDLLVHTATTIAPDHGNPHPADLAARTTLLLTAAYSAAAAGDRTAALTLADEAEQTTHRIPRGRQPDLYAVEATPAQCDLYRIGIHTTLGTPDEAVPHATHLTPADFPTIERRARFHTDTARMWHALGDPTRTLAALRAIERDAPEEVRRPSIQALTANLLYAPTSLPGLKEFAHRTGALPA</sequence>
<dbReference type="InterPro" id="IPR001387">
    <property type="entry name" value="Cro/C1-type_HTH"/>
</dbReference>
<dbReference type="Pfam" id="PF13560">
    <property type="entry name" value="HTH_31"/>
    <property type="match status" value="1"/>
</dbReference>
<dbReference type="EMBL" id="JACBZD010000001">
    <property type="protein sequence ID" value="NYI05344.1"/>
    <property type="molecule type" value="Genomic_DNA"/>
</dbReference>
<dbReference type="Gene3D" id="1.10.260.40">
    <property type="entry name" value="lambda repressor-like DNA-binding domains"/>
    <property type="match status" value="1"/>
</dbReference>
<accession>A0A852ZX96</accession>
<comment type="caution">
    <text evidence="3">The sequence shown here is derived from an EMBL/GenBank/DDBJ whole genome shotgun (WGS) entry which is preliminary data.</text>
</comment>
<evidence type="ECO:0000259" key="2">
    <source>
        <dbReference type="PROSITE" id="PS50943"/>
    </source>
</evidence>
<keyword evidence="4" id="KW-1185">Reference proteome</keyword>
<reference evidence="3 4" key="1">
    <citation type="submission" date="2020-07" db="EMBL/GenBank/DDBJ databases">
        <title>Sequencing the genomes of 1000 actinobacteria strains.</title>
        <authorList>
            <person name="Klenk H.-P."/>
        </authorList>
    </citation>
    <scope>NUCLEOTIDE SEQUENCE [LARGE SCALE GENOMIC DNA]</scope>
    <source>
        <strain evidence="3 4">DSM 42178</strain>
    </source>
</reference>
<dbReference type="Proteomes" id="UP000567795">
    <property type="component" value="Unassembled WGS sequence"/>
</dbReference>
<evidence type="ECO:0000256" key="1">
    <source>
        <dbReference type="SAM" id="MobiDB-lite"/>
    </source>
</evidence>
<dbReference type="InterPro" id="IPR010982">
    <property type="entry name" value="Lambda_DNA-bd_dom_sf"/>
</dbReference>
<proteinExistence type="predicted"/>
<keyword evidence="3" id="KW-0238">DNA-binding</keyword>
<dbReference type="CDD" id="cd00093">
    <property type="entry name" value="HTH_XRE"/>
    <property type="match status" value="1"/>
</dbReference>
<dbReference type="RefSeq" id="WP_179814097.1">
    <property type="nucleotide sequence ID" value="NZ_JACBZD010000001.1"/>
</dbReference>
<dbReference type="PROSITE" id="PS50943">
    <property type="entry name" value="HTH_CROC1"/>
    <property type="match status" value="1"/>
</dbReference>
<organism evidence="3 4">
    <name type="scientific">Allostreptomyces psammosilenae</name>
    <dbReference type="NCBI Taxonomy" id="1892865"/>
    <lineage>
        <taxon>Bacteria</taxon>
        <taxon>Bacillati</taxon>
        <taxon>Actinomycetota</taxon>
        <taxon>Actinomycetes</taxon>
        <taxon>Kitasatosporales</taxon>
        <taxon>Streptomycetaceae</taxon>
        <taxon>Allostreptomyces</taxon>
    </lineage>
</organism>
<evidence type="ECO:0000313" key="4">
    <source>
        <dbReference type="Proteomes" id="UP000567795"/>
    </source>
</evidence>